<dbReference type="GO" id="GO:0061928">
    <property type="term" value="F:glutathione specific gamma-glutamylcyclotransferase activity"/>
    <property type="evidence" value="ECO:0007669"/>
    <property type="project" value="UniProtKB-EC"/>
</dbReference>
<dbReference type="PANTHER" id="PTHR12192">
    <property type="entry name" value="CATION TRANSPORT PROTEIN CHAC-RELATED"/>
    <property type="match status" value="1"/>
</dbReference>
<dbReference type="InterPro" id="IPR006840">
    <property type="entry name" value="ChaC"/>
</dbReference>
<dbReference type="Proteomes" id="UP000199180">
    <property type="component" value="Unassembled WGS sequence"/>
</dbReference>
<organism evidence="3 4">
    <name type="scientific">Paracoccus homiensis</name>
    <dbReference type="NCBI Taxonomy" id="364199"/>
    <lineage>
        <taxon>Bacteria</taxon>
        <taxon>Pseudomonadati</taxon>
        <taxon>Pseudomonadota</taxon>
        <taxon>Alphaproteobacteria</taxon>
        <taxon>Rhodobacterales</taxon>
        <taxon>Paracoccaceae</taxon>
        <taxon>Paracoccus</taxon>
    </lineage>
</organism>
<evidence type="ECO:0000256" key="1">
    <source>
        <dbReference type="ARBA" id="ARBA00012344"/>
    </source>
</evidence>
<keyword evidence="2" id="KW-0456">Lyase</keyword>
<dbReference type="GO" id="GO:0006751">
    <property type="term" value="P:glutathione catabolic process"/>
    <property type="evidence" value="ECO:0007669"/>
    <property type="project" value="InterPro"/>
</dbReference>
<evidence type="ECO:0000256" key="2">
    <source>
        <dbReference type="ARBA" id="ARBA00023239"/>
    </source>
</evidence>
<dbReference type="GO" id="GO:0005737">
    <property type="term" value="C:cytoplasm"/>
    <property type="evidence" value="ECO:0007669"/>
    <property type="project" value="TreeGrafter"/>
</dbReference>
<protein>
    <recommendedName>
        <fullName evidence="1">glutathione-specific gamma-glutamylcyclotransferase</fullName>
        <ecNumber evidence="1">4.3.2.7</ecNumber>
    </recommendedName>
</protein>
<sequence>MTQQMWVFGYGSLMWDPGFVPVESVKARLDGYSRSFCLLSTHYRGTEEVPGLVLGLDEAPGSHCQGLAMRVAEDEATKVAAYLRARELITHAYRETHVPLQLEDGREVQAVTYVMRPDHDQYAGGLCVREQARIIARAHGGRGPNAEYLFNTTQHLTQIGLPDAMLEDLAADVRRLIAGNHGFGN</sequence>
<dbReference type="Pfam" id="PF04752">
    <property type="entry name" value="ChaC"/>
    <property type="match status" value="1"/>
</dbReference>
<gene>
    <name evidence="3" type="ORF">SAMN04489858_103153</name>
</gene>
<dbReference type="Gene3D" id="3.10.490.10">
    <property type="entry name" value="Gamma-glutamyl cyclotransferase-like"/>
    <property type="match status" value="1"/>
</dbReference>
<dbReference type="STRING" id="364199.SAMN04489858_103153"/>
<dbReference type="SUPFAM" id="SSF110857">
    <property type="entry name" value="Gamma-glutamyl cyclotransferase-like"/>
    <property type="match status" value="1"/>
</dbReference>
<dbReference type="AlphaFoldDB" id="A0A1I0C308"/>
<dbReference type="RefSeq" id="WP_245739217.1">
    <property type="nucleotide sequence ID" value="NZ_FOHO01000003.1"/>
</dbReference>
<dbReference type="EMBL" id="FOHO01000003">
    <property type="protein sequence ID" value="SET13786.1"/>
    <property type="molecule type" value="Genomic_DNA"/>
</dbReference>
<accession>A0A1I0C308</accession>
<evidence type="ECO:0000313" key="4">
    <source>
        <dbReference type="Proteomes" id="UP000199180"/>
    </source>
</evidence>
<dbReference type="InterPro" id="IPR013024">
    <property type="entry name" value="GGCT-like"/>
</dbReference>
<dbReference type="PANTHER" id="PTHR12192:SF2">
    <property type="entry name" value="GLUTATHIONE-SPECIFIC GAMMA-GLUTAMYLCYCLOTRANSFERASE 2"/>
    <property type="match status" value="1"/>
</dbReference>
<name>A0A1I0C308_9RHOB</name>
<keyword evidence="4" id="KW-1185">Reference proteome</keyword>
<reference evidence="3 4" key="1">
    <citation type="submission" date="2016-10" db="EMBL/GenBank/DDBJ databases">
        <authorList>
            <person name="de Groot N.N."/>
        </authorList>
    </citation>
    <scope>NUCLEOTIDE SEQUENCE [LARGE SCALE GENOMIC DNA]</scope>
    <source>
        <strain evidence="3 4">DSM 17862</strain>
    </source>
</reference>
<evidence type="ECO:0000313" key="3">
    <source>
        <dbReference type="EMBL" id="SET13786.1"/>
    </source>
</evidence>
<dbReference type="InterPro" id="IPR036568">
    <property type="entry name" value="GGCT-like_sf"/>
</dbReference>
<proteinExistence type="predicted"/>
<dbReference type="EC" id="4.3.2.7" evidence="1"/>
<dbReference type="CDD" id="cd06661">
    <property type="entry name" value="GGCT_like"/>
    <property type="match status" value="1"/>
</dbReference>